<reference evidence="1 2" key="1">
    <citation type="submission" date="2019-02" db="EMBL/GenBank/DDBJ databases">
        <authorList>
            <person name="Lehtovirta-Morley E L."/>
        </authorList>
    </citation>
    <scope>NUCLEOTIDE SEQUENCE [LARGE SCALE GENOMIC DNA]</scope>
    <source>
        <strain evidence="1">NFRAN1</strain>
    </source>
</reference>
<dbReference type="InterPro" id="IPR016064">
    <property type="entry name" value="NAD/diacylglycerol_kinase_sf"/>
</dbReference>
<evidence type="ECO:0008006" key="3">
    <source>
        <dbReference type="Google" id="ProtNLM"/>
    </source>
</evidence>
<organism evidence="1 2">
    <name type="scientific">Candidatus Nitrosocosmicus franklandianus</name>
    <dbReference type="NCBI Taxonomy" id="1798806"/>
    <lineage>
        <taxon>Archaea</taxon>
        <taxon>Nitrososphaerota</taxon>
        <taxon>Nitrososphaeria</taxon>
        <taxon>Nitrososphaerales</taxon>
        <taxon>Nitrososphaeraceae</taxon>
        <taxon>Candidatus Nitrosocosmicus</taxon>
    </lineage>
</organism>
<dbReference type="OrthoDB" id="77798at2157"/>
<evidence type="ECO:0000313" key="1">
    <source>
        <dbReference type="EMBL" id="VFJ13835.1"/>
    </source>
</evidence>
<dbReference type="Gene3D" id="3.40.50.10330">
    <property type="entry name" value="Probable inorganic polyphosphate/atp-NAD kinase, domain 1"/>
    <property type="match status" value="1"/>
</dbReference>
<sequence>MKFKIFVHPFRPKVQKEKIQELLHSLDLKISETDPDIALIIGGDGTFSYYGKKLSIPMLFIGVPSNEVLGSKSRLAEITIQNLPKALKKIAKGNHTVVERRMLDVRYGGSVVRRVLTDVYLERGLFAGCIRYSISITSDKIDNNSNSKLAFTDYVIGNGVIISTSFGSSGYYSYLDRIKNPRQNLDELFDDEKLGVCHILPTYATRLLNSGTNYRGMVPIRYTIPINSTIKITAIREANMRLYGTTFHSKGVKIEWNKPITITTSTKTAKIIRLG</sequence>
<dbReference type="AlphaFoldDB" id="A0A484ICS4"/>
<dbReference type="SUPFAM" id="SSF111331">
    <property type="entry name" value="NAD kinase/diacylglycerol kinase-like"/>
    <property type="match status" value="1"/>
</dbReference>
<dbReference type="EMBL" id="LR216287">
    <property type="protein sequence ID" value="VFJ13835.1"/>
    <property type="molecule type" value="Genomic_DNA"/>
</dbReference>
<dbReference type="InterPro" id="IPR017438">
    <property type="entry name" value="ATP-NAD_kinase_N"/>
</dbReference>
<dbReference type="InterPro" id="IPR017437">
    <property type="entry name" value="ATP-NAD_kinase_PpnK-typ_C"/>
</dbReference>
<name>A0A484ICS4_9ARCH</name>
<dbReference type="Gene3D" id="2.60.200.30">
    <property type="entry name" value="Probable inorganic polyphosphate/atp-NAD kinase, domain 2"/>
    <property type="match status" value="1"/>
</dbReference>
<gene>
    <name evidence="1" type="ORF">NFRAN_1513</name>
</gene>
<proteinExistence type="predicted"/>
<evidence type="ECO:0000313" key="2">
    <source>
        <dbReference type="Proteomes" id="UP000294299"/>
    </source>
</evidence>
<dbReference type="Proteomes" id="UP000294299">
    <property type="component" value="Chromosome NFRAN"/>
</dbReference>
<dbReference type="KEGG" id="nfn:NFRAN_1513"/>
<dbReference type="GO" id="GO:0019674">
    <property type="term" value="P:NAD+ metabolic process"/>
    <property type="evidence" value="ECO:0007669"/>
    <property type="project" value="InterPro"/>
</dbReference>
<dbReference type="GO" id="GO:0003951">
    <property type="term" value="F:NAD+ kinase activity"/>
    <property type="evidence" value="ECO:0007669"/>
    <property type="project" value="InterPro"/>
</dbReference>
<protein>
    <recommendedName>
        <fullName evidence="3">Inorganic polyphosphate/ATP-NAD kinase</fullName>
    </recommendedName>
</protein>
<keyword evidence="2" id="KW-1185">Reference proteome</keyword>
<accession>A0A484ICS4</accession>